<evidence type="ECO:0000256" key="6">
    <source>
        <dbReference type="ARBA" id="ARBA00023136"/>
    </source>
</evidence>
<dbReference type="GO" id="GO:0016740">
    <property type="term" value="F:transferase activity"/>
    <property type="evidence" value="ECO:0007669"/>
    <property type="project" value="UniProtKB-KW"/>
</dbReference>
<dbReference type="InterPro" id="IPR001640">
    <property type="entry name" value="Lgt"/>
</dbReference>
<sequence>MPLLALPFPAIDPVAIAIGPITIKWYALAYIAGLIGGWYYARRLVMADGLWGVVKRPQVADIDDLVVWVALGVVLGGRIGYVLFYNLPMYISDPWEILAIRNGGMSFHGGFIGAILAFVLFARGKGLNAYTLLDIGAVVVPIGLFFGRIANFVNGELWGRVAPDFPYAIVFPSGGPLPRHPSQLYEAATEGLLLFIVMALSVRRFGFRKPGLLGGIFVLGYALARTFCEFFREPDRQLGFLFGDHVGPMGGGVTMGMLLCVPMMIVGLTYIVLAATGRTRPRHPVEAPAAEAARKAAVEA</sequence>
<evidence type="ECO:0000256" key="4">
    <source>
        <dbReference type="ARBA" id="ARBA00022692"/>
    </source>
</evidence>
<name>A0ABV2NEA4_9HYPH</name>
<evidence type="ECO:0000313" key="8">
    <source>
        <dbReference type="EMBL" id="MET3864811.1"/>
    </source>
</evidence>
<feature type="transmembrane region" description="Helical" evidence="7">
    <location>
        <begin position="252"/>
        <end position="273"/>
    </location>
</feature>
<comment type="caution">
    <text evidence="8">The sequence shown here is derived from an EMBL/GenBank/DDBJ whole genome shotgun (WGS) entry which is preliminary data.</text>
</comment>
<dbReference type="NCBIfam" id="TIGR00544">
    <property type="entry name" value="lgt"/>
    <property type="match status" value="1"/>
</dbReference>
<dbReference type="Pfam" id="PF01790">
    <property type="entry name" value="LGT"/>
    <property type="match status" value="1"/>
</dbReference>
<feature type="transmembrane region" description="Helical" evidence="7">
    <location>
        <begin position="182"/>
        <end position="200"/>
    </location>
</feature>
<accession>A0ABV2NEA4</accession>
<feature type="transmembrane region" description="Helical" evidence="7">
    <location>
        <begin position="65"/>
        <end position="85"/>
    </location>
</feature>
<keyword evidence="4 7" id="KW-0812">Transmembrane</keyword>
<keyword evidence="6 7" id="KW-0472">Membrane</keyword>
<evidence type="ECO:0000313" key="9">
    <source>
        <dbReference type="Proteomes" id="UP001549119"/>
    </source>
</evidence>
<keyword evidence="3 7" id="KW-0808">Transferase</keyword>
<comment type="function">
    <text evidence="7">Catalyzes the transfer of the diacylglyceryl group from phosphatidylglycerol to the sulfhydryl group of the N-terminal cysteine of a prolipoprotein, the first step in the formation of mature lipoproteins.</text>
</comment>
<evidence type="ECO:0000256" key="7">
    <source>
        <dbReference type="HAMAP-Rule" id="MF_01147"/>
    </source>
</evidence>
<feature type="transmembrane region" description="Helical" evidence="7">
    <location>
        <begin position="105"/>
        <end position="122"/>
    </location>
</feature>
<proteinExistence type="inferred from homology"/>
<gene>
    <name evidence="7" type="primary">lgt</name>
    <name evidence="8" type="ORF">ABIC20_002120</name>
</gene>
<keyword evidence="9" id="KW-1185">Reference proteome</keyword>
<feature type="transmembrane region" description="Helical" evidence="7">
    <location>
        <begin position="129"/>
        <end position="150"/>
    </location>
</feature>
<protein>
    <recommendedName>
        <fullName evidence="7">Phosphatidylglycerol--prolipoprotein diacylglyceryl transferase</fullName>
        <ecNumber evidence="7">2.5.1.145</ecNumber>
    </recommendedName>
</protein>
<dbReference type="PANTHER" id="PTHR30589:SF0">
    <property type="entry name" value="PHOSPHATIDYLGLYCEROL--PROLIPOPROTEIN DIACYLGLYCERYL TRANSFERASE"/>
    <property type="match status" value="1"/>
</dbReference>
<organism evidence="8 9">
    <name type="scientific">Methylobacterium radiotolerans</name>
    <dbReference type="NCBI Taxonomy" id="31998"/>
    <lineage>
        <taxon>Bacteria</taxon>
        <taxon>Pseudomonadati</taxon>
        <taxon>Pseudomonadota</taxon>
        <taxon>Alphaproteobacteria</taxon>
        <taxon>Hyphomicrobiales</taxon>
        <taxon>Methylobacteriaceae</taxon>
        <taxon>Methylobacterium</taxon>
    </lineage>
</organism>
<evidence type="ECO:0000256" key="2">
    <source>
        <dbReference type="ARBA" id="ARBA00022475"/>
    </source>
</evidence>
<reference evidence="8 9" key="1">
    <citation type="submission" date="2024-06" db="EMBL/GenBank/DDBJ databases">
        <title>Genomics of switchgrass bacterial isolates.</title>
        <authorList>
            <person name="Shade A."/>
        </authorList>
    </citation>
    <scope>NUCLEOTIDE SEQUENCE [LARGE SCALE GENOMIC DNA]</scope>
    <source>
        <strain evidence="8 9">PvP084</strain>
    </source>
</reference>
<comment type="similarity">
    <text evidence="1 7">Belongs to the Lgt family.</text>
</comment>
<comment type="pathway">
    <text evidence="7">Protein modification; lipoprotein biosynthesis (diacylglyceryl transfer).</text>
</comment>
<keyword evidence="2 7" id="KW-1003">Cell membrane</keyword>
<feature type="transmembrane region" description="Helical" evidence="7">
    <location>
        <begin position="212"/>
        <end position="232"/>
    </location>
</feature>
<dbReference type="HAMAP" id="MF_01147">
    <property type="entry name" value="Lgt"/>
    <property type="match status" value="1"/>
</dbReference>
<dbReference type="EC" id="2.5.1.145" evidence="7"/>
<dbReference type="RefSeq" id="WP_071000554.1">
    <property type="nucleotide sequence ID" value="NZ_JBEPNV010000001.1"/>
</dbReference>
<evidence type="ECO:0000256" key="3">
    <source>
        <dbReference type="ARBA" id="ARBA00022679"/>
    </source>
</evidence>
<dbReference type="PANTHER" id="PTHR30589">
    <property type="entry name" value="PROLIPOPROTEIN DIACYLGLYCERYL TRANSFERASE"/>
    <property type="match status" value="1"/>
</dbReference>
<dbReference type="Proteomes" id="UP001549119">
    <property type="component" value="Unassembled WGS sequence"/>
</dbReference>
<feature type="binding site" evidence="7">
    <location>
        <position position="148"/>
    </location>
    <ligand>
        <name>a 1,2-diacyl-sn-glycero-3-phospho-(1'-sn-glycerol)</name>
        <dbReference type="ChEBI" id="CHEBI:64716"/>
    </ligand>
</feature>
<comment type="subcellular location">
    <subcellularLocation>
        <location evidence="7">Cell membrane</location>
        <topology evidence="7">Multi-pass membrane protein</topology>
    </subcellularLocation>
</comment>
<evidence type="ECO:0000256" key="5">
    <source>
        <dbReference type="ARBA" id="ARBA00022989"/>
    </source>
</evidence>
<comment type="catalytic activity">
    <reaction evidence="7">
        <text>L-cysteinyl-[prolipoprotein] + a 1,2-diacyl-sn-glycero-3-phospho-(1'-sn-glycerol) = an S-1,2-diacyl-sn-glyceryl-L-cysteinyl-[prolipoprotein] + sn-glycerol 1-phosphate + H(+)</text>
        <dbReference type="Rhea" id="RHEA:56712"/>
        <dbReference type="Rhea" id="RHEA-COMP:14679"/>
        <dbReference type="Rhea" id="RHEA-COMP:14680"/>
        <dbReference type="ChEBI" id="CHEBI:15378"/>
        <dbReference type="ChEBI" id="CHEBI:29950"/>
        <dbReference type="ChEBI" id="CHEBI:57685"/>
        <dbReference type="ChEBI" id="CHEBI:64716"/>
        <dbReference type="ChEBI" id="CHEBI:140658"/>
        <dbReference type="EC" id="2.5.1.145"/>
    </reaction>
</comment>
<dbReference type="EMBL" id="JBEPNW010000002">
    <property type="protein sequence ID" value="MET3864811.1"/>
    <property type="molecule type" value="Genomic_DNA"/>
</dbReference>
<dbReference type="PROSITE" id="PS01311">
    <property type="entry name" value="LGT"/>
    <property type="match status" value="1"/>
</dbReference>
<evidence type="ECO:0000256" key="1">
    <source>
        <dbReference type="ARBA" id="ARBA00007150"/>
    </source>
</evidence>
<keyword evidence="5 7" id="KW-1133">Transmembrane helix</keyword>